<dbReference type="Gene3D" id="2.120.10.80">
    <property type="entry name" value="Kelch-type beta propeller"/>
    <property type="match status" value="1"/>
</dbReference>
<feature type="region of interest" description="Disordered" evidence="1">
    <location>
        <begin position="1300"/>
        <end position="1353"/>
    </location>
</feature>
<dbReference type="Proteomes" id="UP000078113">
    <property type="component" value="Unassembled WGS sequence"/>
</dbReference>
<organism evidence="2 3">
    <name type="scientific">Tilletia walkeri</name>
    <dbReference type="NCBI Taxonomy" id="117179"/>
    <lineage>
        <taxon>Eukaryota</taxon>
        <taxon>Fungi</taxon>
        <taxon>Dikarya</taxon>
        <taxon>Basidiomycota</taxon>
        <taxon>Ustilaginomycotina</taxon>
        <taxon>Exobasidiomycetes</taxon>
        <taxon>Tilletiales</taxon>
        <taxon>Tilletiaceae</taxon>
        <taxon>Tilletia</taxon>
    </lineage>
</organism>
<comment type="caution">
    <text evidence="2">The sequence shown here is derived from an EMBL/GenBank/DDBJ whole genome shotgun (WGS) entry which is preliminary data.</text>
</comment>
<keyword evidence="3" id="KW-1185">Reference proteome</keyword>
<feature type="region of interest" description="Disordered" evidence="1">
    <location>
        <begin position="37"/>
        <end position="79"/>
    </location>
</feature>
<dbReference type="Pfam" id="PF24681">
    <property type="entry name" value="Kelch_KLHDC2_KLHL20_DRC7"/>
    <property type="match status" value="1"/>
</dbReference>
<evidence type="ECO:0000313" key="3">
    <source>
        <dbReference type="Proteomes" id="UP000078113"/>
    </source>
</evidence>
<feature type="region of interest" description="Disordered" evidence="1">
    <location>
        <begin position="1490"/>
        <end position="1614"/>
    </location>
</feature>
<reference evidence="2" key="2">
    <citation type="journal article" date="2019" name="IMA Fungus">
        <title>Genome sequencing and comparison of five Tilletia species to identify candidate genes for the detection of regulated species infecting wheat.</title>
        <authorList>
            <person name="Nguyen H.D.T."/>
            <person name="Sultana T."/>
            <person name="Kesanakurti P."/>
            <person name="Hambleton S."/>
        </authorList>
    </citation>
    <scope>NUCLEOTIDE SEQUENCE</scope>
    <source>
        <strain evidence="2">DAOMC 236422</strain>
    </source>
</reference>
<proteinExistence type="predicted"/>
<feature type="region of interest" description="Disordered" evidence="1">
    <location>
        <begin position="304"/>
        <end position="394"/>
    </location>
</feature>
<feature type="compositionally biased region" description="Low complexity" evidence="1">
    <location>
        <begin position="878"/>
        <end position="891"/>
    </location>
</feature>
<dbReference type="SUPFAM" id="SSF117281">
    <property type="entry name" value="Kelch motif"/>
    <property type="match status" value="1"/>
</dbReference>
<feature type="compositionally biased region" description="Polar residues" evidence="1">
    <location>
        <begin position="319"/>
        <end position="347"/>
    </location>
</feature>
<feature type="compositionally biased region" description="Polar residues" evidence="1">
    <location>
        <begin position="1049"/>
        <end position="1072"/>
    </location>
</feature>
<accession>A0A8X7N7U7</accession>
<gene>
    <name evidence="2" type="ORF">A4X09_0g4438</name>
</gene>
<feature type="compositionally biased region" description="Basic and acidic residues" evidence="1">
    <location>
        <begin position="348"/>
        <end position="357"/>
    </location>
</feature>
<feature type="region of interest" description="Disordered" evidence="1">
    <location>
        <begin position="658"/>
        <end position="734"/>
    </location>
</feature>
<feature type="compositionally biased region" description="Polar residues" evidence="1">
    <location>
        <begin position="1529"/>
        <end position="1538"/>
    </location>
</feature>
<feature type="region of interest" description="Disordered" evidence="1">
    <location>
        <begin position="851"/>
        <end position="904"/>
    </location>
</feature>
<evidence type="ECO:0000256" key="1">
    <source>
        <dbReference type="SAM" id="MobiDB-lite"/>
    </source>
</evidence>
<feature type="compositionally biased region" description="Polar residues" evidence="1">
    <location>
        <begin position="364"/>
        <end position="383"/>
    </location>
</feature>
<dbReference type="InterPro" id="IPR015915">
    <property type="entry name" value="Kelch-typ_b-propeller"/>
</dbReference>
<evidence type="ECO:0000313" key="2">
    <source>
        <dbReference type="EMBL" id="KAE8267908.1"/>
    </source>
</evidence>
<feature type="compositionally biased region" description="Low complexity" evidence="1">
    <location>
        <begin position="305"/>
        <end position="318"/>
    </location>
</feature>
<dbReference type="PANTHER" id="PTHR43503:SF2">
    <property type="entry name" value="NEGATIVE REGULATOR OF SPORULATION MDS3-RELATED"/>
    <property type="match status" value="1"/>
</dbReference>
<dbReference type="EMBL" id="LWDG02000189">
    <property type="protein sequence ID" value="KAE8267908.1"/>
    <property type="molecule type" value="Genomic_DNA"/>
</dbReference>
<feature type="region of interest" description="Disordered" evidence="1">
    <location>
        <begin position="1367"/>
        <end position="1477"/>
    </location>
</feature>
<name>A0A8X7N7U7_9BASI</name>
<feature type="compositionally biased region" description="Polar residues" evidence="1">
    <location>
        <begin position="892"/>
        <end position="903"/>
    </location>
</feature>
<dbReference type="GO" id="GO:0005829">
    <property type="term" value="C:cytosol"/>
    <property type="evidence" value="ECO:0007669"/>
    <property type="project" value="TreeGrafter"/>
</dbReference>
<feature type="compositionally biased region" description="Low complexity" evidence="1">
    <location>
        <begin position="1390"/>
        <end position="1403"/>
    </location>
</feature>
<reference evidence="2" key="1">
    <citation type="submission" date="2016-04" db="EMBL/GenBank/DDBJ databases">
        <authorList>
            <person name="Nguyen H.D."/>
            <person name="Samba Siva P."/>
            <person name="Cullis J."/>
            <person name="Levesque C.A."/>
            <person name="Hambleton S."/>
        </authorList>
    </citation>
    <scope>NUCLEOTIDE SEQUENCE</scope>
    <source>
        <strain evidence="2">DAOMC 236422</strain>
    </source>
</reference>
<feature type="compositionally biased region" description="Polar residues" evidence="1">
    <location>
        <begin position="1404"/>
        <end position="1422"/>
    </location>
</feature>
<sequence>MDRQHPLIAFASRWHACTGDVPPPLVGASITFVQVPAASEPSQKHLDPLSQKSTPATAAQKDANSSSTQASASTSASQAPSAPSERLYVFGGRLVTTRRMVADLWHLDLETLVWTKIASRHSAAQSPGVQLPSRTTPSPRYFHSADVWNNKLLIFGGMGLQAAGTARSDQLVTDSISSAEGGNGKGSAQHQDELCVLDDILAFDLVTNMWDFSFAAVPDPSRAPVIQPIARYAHLSSISSEFLIVLGGQNASNAYIERIDIFHLSSRIWVGSQTLAKQCGSYRSLVASPQLVISAGSRAPIEDFQGSSKSASLAQGSSNAARPNRAQSVVSEAPSYSTNVSMDTVNFDSDRDRHRSDSTASRPSLLSVSSGTANNFASSSSPAHPTPVSDAASFRSTTESTVSLLKSMSNTGTSISLTGLVGNPAQASSANLSLHSHAGSSVLGTSHMDSEDGSHVVGSGSFLGAEADAMSRSDDLVQPPVPTYTLPMSISVQSPTDDADPGSLKFSVKEAKGDTSIAEKTSAWSAPPLYLYSNYHFTDVKREIEVVSVEMRTRAENATMSSQSKDNCSKIDLSLRFQEISSAMRGTMLPPGLRFPTGAVVGEHLIVSGTYLANTSQSFSIWSLHLPTLIWTRIDLGSVLSTGSWNRAVVWPGATGDRILKSRPTSAENASAPGRRSGHSEGHSYAQSTSGQSVTSVVDSSGQPPGVSANPAPSAPGLDGTLQPPILEDESVMSRPPFTGNKLIILGHRGRDLVNDYNHRQVNCDHVIVVDLESWGIYQPPGAPFAAATGPLNLPTGNGQDQGQHPAFWRPETVTDSVAQATELGLAKLRSSAQGGLVPLTTAFTGEPAGITASSATTRDNRPLRSALSPFETRLRSDSTATTSSANSAGSRGQSSINSTAASSAKDDGVTEFMASPDASGTLNSAVESGTEGEASFVVTPQAPVPSLSFAPFSFGGRGDFEIICSDGLWIACDRIVLERRWPWFAERMKDYRKRAKRFAANPLGSGPQNASVPASVPGQMHANPTGGDIHGASTGAEGATGEELDQAVAQSENTEQVRASTDPTVRLSSSVDKGMGSRSAARSMSALAAASGRFRGFTTSYLPQNGAAMLSNAELGSRRDPTSSAASGIRRSPDPRITPRQLVFPEPSPIVLALLEFLYARSICTALQRHPVVLAALLVLGTTYELDDLVQWCVHAAHVVIASELSSPPSDSRHVSRNATPTSLSLASFPKSASGPFGADVYAGSALSSNDPVRNDLSIEQRHRYAVMLFEAATLCGSEALQIRALRTVMGLNKYEVGRQQEQQRRRAGAGSPGDAEGNELVDGMNRPEHGRTRASTTSVYNPKPVVPGVGPFTQMANQFLQSDGRASMDEGNETAFGLMSNNGQPQIAGSGPSAAGNSSGSTRPRATTNPSKPDGLSSTGTGPGIGTLTSRVTGNRKRFSIFGRTMGSSSGVTASATSPNPSPSTSSVDVNSTLGGGVGNAFDHMVGLGNHLRESPTDPQGRPSGESYGFPLTSPSIYGDGVGRSGNSGENASPAATSEFPISPPRTSSQPRAIRGLSASSRTPRGSVGPVPSSLGTGPMTSNDSSATGGLSEQSDVRKTGAAGGFSIAPSSGLVARLVREREASGGA</sequence>
<feature type="region of interest" description="Disordered" evidence="1">
    <location>
        <begin position="1113"/>
        <end position="1141"/>
    </location>
</feature>
<dbReference type="GO" id="GO:0005739">
    <property type="term" value="C:mitochondrion"/>
    <property type="evidence" value="ECO:0007669"/>
    <property type="project" value="TreeGrafter"/>
</dbReference>
<feature type="compositionally biased region" description="Low complexity" evidence="1">
    <location>
        <begin position="1449"/>
        <end position="1475"/>
    </location>
</feature>
<protein>
    <recommendedName>
        <fullName evidence="4">Protein ral2</fullName>
    </recommendedName>
</protein>
<dbReference type="PANTHER" id="PTHR43503">
    <property type="entry name" value="MCG48959-RELATED"/>
    <property type="match status" value="1"/>
</dbReference>
<feature type="region of interest" description="Disordered" evidence="1">
    <location>
        <begin position="1003"/>
        <end position="1077"/>
    </location>
</feature>
<dbReference type="GO" id="GO:0045454">
    <property type="term" value="P:cell redox homeostasis"/>
    <property type="evidence" value="ECO:0007669"/>
    <property type="project" value="TreeGrafter"/>
</dbReference>
<evidence type="ECO:0008006" key="4">
    <source>
        <dbReference type="Google" id="ProtNLM"/>
    </source>
</evidence>
<feature type="compositionally biased region" description="Low complexity" evidence="1">
    <location>
        <begin position="65"/>
        <end position="79"/>
    </location>
</feature>
<feature type="compositionally biased region" description="Polar residues" evidence="1">
    <location>
        <begin position="1576"/>
        <end position="1596"/>
    </location>
</feature>
<feature type="compositionally biased region" description="Low complexity" evidence="1">
    <location>
        <begin position="687"/>
        <end position="703"/>
    </location>
</feature>